<proteinExistence type="inferred from homology"/>
<dbReference type="AlphaFoldDB" id="A4BHE4"/>
<dbReference type="InterPro" id="IPR007449">
    <property type="entry name" value="ZipA_FtsZ-bd_C"/>
</dbReference>
<dbReference type="EMBL" id="AAOE01000020">
    <property type="protein sequence ID" value="EAR08492.1"/>
    <property type="molecule type" value="Genomic_DNA"/>
</dbReference>
<dbReference type="InterPro" id="IPR036765">
    <property type="entry name" value="ZipA_FtsZ-bd_C_sf"/>
</dbReference>
<comment type="subunit">
    <text evidence="8">Interacts with FtsZ via their C-terminal domains.</text>
</comment>
<evidence type="ECO:0000256" key="7">
    <source>
        <dbReference type="ARBA" id="ARBA00023306"/>
    </source>
</evidence>
<name>A4BHE4_9GAMM</name>
<dbReference type="SUPFAM" id="SSF64383">
    <property type="entry name" value="Cell-division protein ZipA, C-terminal domain"/>
    <property type="match status" value="1"/>
</dbReference>
<dbReference type="Proteomes" id="UP000005953">
    <property type="component" value="Unassembled WGS sequence"/>
</dbReference>
<protein>
    <recommendedName>
        <fullName evidence="8 9">Cell division protein ZipA</fullName>
    </recommendedName>
</protein>
<dbReference type="SMART" id="SM00771">
    <property type="entry name" value="ZipA_C"/>
    <property type="match status" value="1"/>
</dbReference>
<comment type="function">
    <text evidence="8 9">Essential cell division protein that stabilizes the FtsZ protofilaments by cross-linking them and that serves as a cytoplasmic membrane anchor for the Z ring. Also required for the recruitment to the septal ring of downstream cell division proteins.</text>
</comment>
<keyword evidence="2 8" id="KW-0997">Cell inner membrane</keyword>
<evidence type="ECO:0000256" key="10">
    <source>
        <dbReference type="SAM" id="MobiDB-lite"/>
    </source>
</evidence>
<organism evidence="12 13">
    <name type="scientific">Reinekea blandensis MED297</name>
    <dbReference type="NCBI Taxonomy" id="314283"/>
    <lineage>
        <taxon>Bacteria</taxon>
        <taxon>Pseudomonadati</taxon>
        <taxon>Pseudomonadota</taxon>
        <taxon>Gammaproteobacteria</taxon>
        <taxon>Oceanospirillales</taxon>
        <taxon>Saccharospirillaceae</taxon>
        <taxon>Reinekea</taxon>
    </lineage>
</organism>
<sequence length="363" mass="40534">MDLRDIIVWLGLIAIVVIVWDGLRRMKGKGAGATRRKTRESEPYIDPEEAAKKAQIARELPNGGARVREMTDSEKQEVQSRLNLRERVPMLMERVQVVSEPEPEDDAAEASDRNLQAELDFNSQPEPAIEENSAPQSPAAETDELSFSAVDDFQETEQEDAITVAETASSEMESAIEMEAEIDDETDFETAEDAYINAVSEAEPIERAPEPEPEVASDAAPLGPVEDLVVVHVMARRDEEFSGSSVLDLLLTAGLRHGPMDIFHYRNPRGVTEFSLANCVQPGTFDPDAMNQVNTPGVTLFMQLPNGADAMEAFEHMFEMARFLAQHLDGELLDEDHSSVTPQRVEYYREKIRSFERTRLIPS</sequence>
<feature type="domain" description="ZipA C-terminal FtsZ-binding" evidence="11">
    <location>
        <begin position="225"/>
        <end position="352"/>
    </location>
</feature>
<dbReference type="GO" id="GO:0000917">
    <property type="term" value="P:division septum assembly"/>
    <property type="evidence" value="ECO:0007669"/>
    <property type="project" value="TreeGrafter"/>
</dbReference>
<feature type="region of interest" description="Disordered" evidence="10">
    <location>
        <begin position="29"/>
        <end position="52"/>
    </location>
</feature>
<dbReference type="HOGENOM" id="CLU_030174_0_0_6"/>
<evidence type="ECO:0000259" key="11">
    <source>
        <dbReference type="SMART" id="SM00771"/>
    </source>
</evidence>
<evidence type="ECO:0000256" key="6">
    <source>
        <dbReference type="ARBA" id="ARBA00023136"/>
    </source>
</evidence>
<dbReference type="Pfam" id="PF04354">
    <property type="entry name" value="ZipA_C"/>
    <property type="match status" value="1"/>
</dbReference>
<feature type="transmembrane region" description="Helical" evidence="8">
    <location>
        <begin position="6"/>
        <end position="23"/>
    </location>
</feature>
<evidence type="ECO:0000256" key="5">
    <source>
        <dbReference type="ARBA" id="ARBA00022989"/>
    </source>
</evidence>
<evidence type="ECO:0000256" key="9">
    <source>
        <dbReference type="RuleBase" id="RU003612"/>
    </source>
</evidence>
<evidence type="ECO:0000256" key="8">
    <source>
        <dbReference type="HAMAP-Rule" id="MF_00509"/>
    </source>
</evidence>
<dbReference type="GO" id="GO:0043093">
    <property type="term" value="P:FtsZ-dependent cytokinesis"/>
    <property type="evidence" value="ECO:0007669"/>
    <property type="project" value="UniProtKB-UniRule"/>
</dbReference>
<evidence type="ECO:0000256" key="1">
    <source>
        <dbReference type="ARBA" id="ARBA00022475"/>
    </source>
</evidence>
<dbReference type="RefSeq" id="WP_008044023.1">
    <property type="nucleotide sequence ID" value="NZ_CH724150.1"/>
</dbReference>
<dbReference type="GO" id="GO:0032153">
    <property type="term" value="C:cell division site"/>
    <property type="evidence" value="ECO:0007669"/>
    <property type="project" value="UniProtKB-UniRule"/>
</dbReference>
<evidence type="ECO:0000313" key="13">
    <source>
        <dbReference type="Proteomes" id="UP000005953"/>
    </source>
</evidence>
<evidence type="ECO:0000256" key="3">
    <source>
        <dbReference type="ARBA" id="ARBA00022618"/>
    </source>
</evidence>
<keyword evidence="7 8" id="KW-0131">Cell cycle</keyword>
<comment type="similarity">
    <text evidence="8 9">Belongs to the ZipA family.</text>
</comment>
<keyword evidence="1 8" id="KW-1003">Cell membrane</keyword>
<reference evidence="12 13" key="1">
    <citation type="submission" date="2006-02" db="EMBL/GenBank/DDBJ databases">
        <authorList>
            <person name="Pinhassi J."/>
            <person name="Pedros-Alio C."/>
            <person name="Ferriera S."/>
            <person name="Johnson J."/>
            <person name="Kravitz S."/>
            <person name="Halpern A."/>
            <person name="Remington K."/>
            <person name="Beeson K."/>
            <person name="Tran B."/>
            <person name="Rogers Y.-H."/>
            <person name="Friedman R."/>
            <person name="Venter J.C."/>
        </authorList>
    </citation>
    <scope>NUCLEOTIDE SEQUENCE [LARGE SCALE GENOMIC DNA]</scope>
    <source>
        <strain evidence="12 13">MED297</strain>
    </source>
</reference>
<dbReference type="InterPro" id="IPR011919">
    <property type="entry name" value="Cell_div_ZipA"/>
</dbReference>
<keyword evidence="5 8" id="KW-1133">Transmembrane helix</keyword>
<keyword evidence="4 8" id="KW-0812">Transmembrane</keyword>
<dbReference type="NCBIfam" id="TIGR02205">
    <property type="entry name" value="septum_zipA"/>
    <property type="match status" value="1"/>
</dbReference>
<keyword evidence="13" id="KW-1185">Reference proteome</keyword>
<comment type="subcellular location">
    <subcellularLocation>
        <location evidence="8">Cell inner membrane</location>
        <topology evidence="8">Single-pass type I membrane protein</topology>
    </subcellularLocation>
    <text evidence="8">Localizes to the Z ring in an FtsZ-dependent manner.</text>
</comment>
<dbReference type="OrthoDB" id="7054914at2"/>
<evidence type="ECO:0000256" key="2">
    <source>
        <dbReference type="ARBA" id="ARBA00022519"/>
    </source>
</evidence>
<dbReference type="GO" id="GO:0005886">
    <property type="term" value="C:plasma membrane"/>
    <property type="evidence" value="ECO:0007669"/>
    <property type="project" value="UniProtKB-SubCell"/>
</dbReference>
<keyword evidence="6 8" id="KW-0472">Membrane</keyword>
<dbReference type="Gene3D" id="3.30.1400.10">
    <property type="entry name" value="ZipA, C-terminal FtsZ-binding domain"/>
    <property type="match status" value="1"/>
</dbReference>
<comment type="caution">
    <text evidence="12">The sequence shown here is derived from an EMBL/GenBank/DDBJ whole genome shotgun (WGS) entry which is preliminary data.</text>
</comment>
<dbReference type="PANTHER" id="PTHR38685">
    <property type="entry name" value="CELL DIVISION PROTEIN ZIPA"/>
    <property type="match status" value="1"/>
</dbReference>
<accession>A4BHE4</accession>
<dbReference type="HAMAP" id="MF_00509">
    <property type="entry name" value="ZipA"/>
    <property type="match status" value="1"/>
</dbReference>
<keyword evidence="3 8" id="KW-0132">Cell division</keyword>
<evidence type="ECO:0000256" key="4">
    <source>
        <dbReference type="ARBA" id="ARBA00022692"/>
    </source>
</evidence>
<evidence type="ECO:0000313" key="12">
    <source>
        <dbReference type="EMBL" id="EAR08492.1"/>
    </source>
</evidence>
<dbReference type="STRING" id="314283.MED297_17907"/>
<gene>
    <name evidence="8" type="primary">zipA</name>
    <name evidence="12" type="ORF">MED297_17907</name>
</gene>
<dbReference type="PANTHER" id="PTHR38685:SF1">
    <property type="entry name" value="CELL DIVISION PROTEIN ZIPA"/>
    <property type="match status" value="1"/>
</dbReference>